<dbReference type="Pfam" id="PF09346">
    <property type="entry name" value="SMI1_KNR4"/>
    <property type="match status" value="1"/>
</dbReference>
<dbReference type="EMBL" id="CP019630">
    <property type="protein sequence ID" value="AQQ02756.1"/>
    <property type="molecule type" value="Genomic_DNA"/>
</dbReference>
<feature type="domain" description="Knr4/Smi1-like" evidence="1">
    <location>
        <begin position="35"/>
        <end position="155"/>
    </location>
</feature>
<dbReference type="SUPFAM" id="SSF160631">
    <property type="entry name" value="SMI1/KNR4-like"/>
    <property type="match status" value="1"/>
</dbReference>
<evidence type="ECO:0000313" key="2">
    <source>
        <dbReference type="EMBL" id="AQQ02756.1"/>
    </source>
</evidence>
<protein>
    <recommendedName>
        <fullName evidence="1">Knr4/Smi1-like domain-containing protein</fullName>
    </recommendedName>
</protein>
<name>A0ABN4WRT1_9HYPH</name>
<dbReference type="Proteomes" id="UP000188174">
    <property type="component" value="Chromosome"/>
</dbReference>
<dbReference type="SMART" id="SM00860">
    <property type="entry name" value="SMI1_KNR4"/>
    <property type="match status" value="1"/>
</dbReference>
<dbReference type="InterPro" id="IPR037883">
    <property type="entry name" value="Knr4/Smi1-like_sf"/>
</dbReference>
<dbReference type="Gene3D" id="3.40.1580.10">
    <property type="entry name" value="SMI1/KNR4-like"/>
    <property type="match status" value="1"/>
</dbReference>
<dbReference type="InterPro" id="IPR018958">
    <property type="entry name" value="Knr4/Smi1-like_dom"/>
</dbReference>
<keyword evidence="3" id="KW-1185">Reference proteome</keyword>
<gene>
    <name evidence="2" type="ORF">B0E33_03375</name>
</gene>
<proteinExistence type="predicted"/>
<evidence type="ECO:0000313" key="3">
    <source>
        <dbReference type="Proteomes" id="UP000188174"/>
    </source>
</evidence>
<reference evidence="2 3" key="1">
    <citation type="submission" date="2017-02" db="EMBL/GenBank/DDBJ databases">
        <authorList>
            <person name="Jeong S."/>
        </authorList>
    </citation>
    <scope>NUCLEOTIDE SEQUENCE [LARGE SCALE GENOMIC DNA]</scope>
    <source>
        <strain evidence="2 3">RMAR6-6</strain>
    </source>
</reference>
<evidence type="ECO:0000259" key="1">
    <source>
        <dbReference type="SMART" id="SM00860"/>
    </source>
</evidence>
<organism evidence="2 3">
    <name type="scientific">Roseibium algicola</name>
    <dbReference type="NCBI Taxonomy" id="2857014"/>
    <lineage>
        <taxon>Bacteria</taxon>
        <taxon>Pseudomonadati</taxon>
        <taxon>Pseudomonadota</taxon>
        <taxon>Alphaproteobacteria</taxon>
        <taxon>Hyphomicrobiales</taxon>
        <taxon>Stappiaceae</taxon>
        <taxon>Roseibium</taxon>
    </lineage>
</organism>
<accession>A0ABN4WRT1</accession>
<sequence length="172" mass="20158">MSLSIEEVDKIFSELNQFRVPDDHRGNAQKNEFWKIEEAELADAEKRMGIMIPHELRRFYAKVGSGHLVRSRKGVLQTDYLNIFVDLRRLSELWLREDVSFQYDAELVADGELPFFDMGSYSYFVLRPHSANPNAVYAPYDKKPVSNSFNEFVLQLYQDTTFYLDHVGDYEV</sequence>